<dbReference type="EMBL" id="GEBQ01014287">
    <property type="protein sequence ID" value="JAT25690.1"/>
    <property type="molecule type" value="Transcribed_RNA"/>
</dbReference>
<evidence type="ECO:0000256" key="1">
    <source>
        <dbReference type="SAM" id="MobiDB-lite"/>
    </source>
</evidence>
<accession>A0A1B6LPN1</accession>
<organism evidence="2">
    <name type="scientific">Graphocephala atropunctata</name>
    <dbReference type="NCBI Taxonomy" id="36148"/>
    <lineage>
        <taxon>Eukaryota</taxon>
        <taxon>Metazoa</taxon>
        <taxon>Ecdysozoa</taxon>
        <taxon>Arthropoda</taxon>
        <taxon>Hexapoda</taxon>
        <taxon>Insecta</taxon>
        <taxon>Pterygota</taxon>
        <taxon>Neoptera</taxon>
        <taxon>Paraneoptera</taxon>
        <taxon>Hemiptera</taxon>
        <taxon>Auchenorrhyncha</taxon>
        <taxon>Membracoidea</taxon>
        <taxon>Cicadellidae</taxon>
        <taxon>Cicadellinae</taxon>
        <taxon>Cicadellini</taxon>
        <taxon>Graphocephala</taxon>
    </lineage>
</organism>
<feature type="region of interest" description="Disordered" evidence="1">
    <location>
        <begin position="81"/>
        <end position="105"/>
    </location>
</feature>
<reference evidence="2" key="1">
    <citation type="submission" date="2015-11" db="EMBL/GenBank/DDBJ databases">
        <title>De novo transcriptome assembly of four potential Pierce s Disease insect vectors from Arizona vineyards.</title>
        <authorList>
            <person name="Tassone E.E."/>
        </authorList>
    </citation>
    <scope>NUCLEOTIDE SEQUENCE</scope>
</reference>
<proteinExistence type="predicted"/>
<sequence>FRPTTTTTSAPFFQSSRTPNPTLPTFNTSPNTHAGPVFSYPSSPHQSVSPQYHTTTPRSLSKSPSFLPTVPSDFRDGSYSTNSVVPTHDTTTIPPPPSVSTTSHYSQVNISPQNVYDDQLYKQIFQQNSNPQLNTVYQPNNQFSQDLPEIPFDNDQVYDPESSNQFVDSAYTTSQPLPIQQVNQEAAPSPAATGQPALVDVLRNQGLYA</sequence>
<feature type="compositionally biased region" description="Polar residues" evidence="1">
    <location>
        <begin position="1"/>
        <end position="32"/>
    </location>
</feature>
<gene>
    <name evidence="2" type="ORF">g.51191</name>
</gene>
<name>A0A1B6LPN1_9HEMI</name>
<feature type="non-terminal residue" evidence="2">
    <location>
        <position position="209"/>
    </location>
</feature>
<feature type="non-terminal residue" evidence="2">
    <location>
        <position position="1"/>
    </location>
</feature>
<dbReference type="AlphaFoldDB" id="A0A1B6LPN1"/>
<feature type="compositionally biased region" description="Polar residues" evidence="1">
    <location>
        <begin position="40"/>
        <end position="66"/>
    </location>
</feature>
<protein>
    <submittedName>
        <fullName evidence="2">Uncharacterized protein</fullName>
    </submittedName>
</protein>
<feature type="region of interest" description="Disordered" evidence="1">
    <location>
        <begin position="1"/>
        <end position="68"/>
    </location>
</feature>
<evidence type="ECO:0000313" key="2">
    <source>
        <dbReference type="EMBL" id="JAT25690.1"/>
    </source>
</evidence>